<dbReference type="Gene3D" id="1.20.1280.50">
    <property type="match status" value="1"/>
</dbReference>
<feature type="compositionally biased region" description="Low complexity" evidence="1">
    <location>
        <begin position="422"/>
        <end position="435"/>
    </location>
</feature>
<evidence type="ECO:0000256" key="1">
    <source>
        <dbReference type="SAM" id="MobiDB-lite"/>
    </source>
</evidence>
<organism evidence="3 4">
    <name type="scientific">Multifurca ochricompacta</name>
    <dbReference type="NCBI Taxonomy" id="376703"/>
    <lineage>
        <taxon>Eukaryota</taxon>
        <taxon>Fungi</taxon>
        <taxon>Dikarya</taxon>
        <taxon>Basidiomycota</taxon>
        <taxon>Agaricomycotina</taxon>
        <taxon>Agaricomycetes</taxon>
        <taxon>Russulales</taxon>
        <taxon>Russulaceae</taxon>
        <taxon>Multifurca</taxon>
    </lineage>
</organism>
<gene>
    <name evidence="3" type="ORF">B0F90DRAFT_1920754</name>
</gene>
<protein>
    <recommendedName>
        <fullName evidence="2">F-box domain-containing protein</fullName>
    </recommendedName>
</protein>
<dbReference type="Proteomes" id="UP001203297">
    <property type="component" value="Unassembled WGS sequence"/>
</dbReference>
<name>A0AAD4LWQ2_9AGAM</name>
<evidence type="ECO:0000259" key="2">
    <source>
        <dbReference type="PROSITE" id="PS50181"/>
    </source>
</evidence>
<comment type="caution">
    <text evidence="3">The sequence shown here is derived from an EMBL/GenBank/DDBJ whole genome shotgun (WGS) entry which is preliminary data.</text>
</comment>
<sequence length="595" mass="66677">MHSLQSPSRNSQTRARGAAPRLLSPRVIITKVQATVRRIFSISKTKDPRRRKPTNDTFDEWVAVGHHSKEFDAWVNFSCHSGELHGKRDFGRCSRPAAIEKLPNEVLLEVFDTLRHLTLKSPSSSSVPWQWHRLTHVCRRWRSLIFASPHLLDLRLVYTYQKPVRKTLDLWPPLPVAICYPRLTPIRSLAPQDEENVIAALKHPTRVCEINLNMTRSLLSKSSPLMRVSFPELEHLRLRSQDAMRPLFLPTTFLAGSAPRLRDIHLDRTAYPTLPLLLLSTPDLVSLCLDEIPSAGYFPPEALVNGLSGATQLKSMKIHFLPPTSRPEHINSPLPPQNRILFPNLTELHFSGCGEFLEDLVSRMRAPALKQFNTTLFEQPTFEIPQLCQFIDLTEALRSPHQTSIRLSDDDISIIHEFQSPSVPSTTATTATPTSTLPPPSPPPYKFRLQLACDDLDRQTSMLVHVCQQLSSLLSNVERLDVEASPLLFIWRNPDETDAFQWLELFRQFKGVKKLDVSGTLVPSIAGALERVIGSGNDGLGGNSSAVQDLLPALCDLHLSGSTSTSSSLSIKPFLAARERSGNPISVYWGVDDDV</sequence>
<evidence type="ECO:0000313" key="4">
    <source>
        <dbReference type="Proteomes" id="UP001203297"/>
    </source>
</evidence>
<feature type="domain" description="F-box" evidence="2">
    <location>
        <begin position="96"/>
        <end position="154"/>
    </location>
</feature>
<reference evidence="3" key="1">
    <citation type="journal article" date="2022" name="New Phytol.">
        <title>Evolutionary transition to the ectomycorrhizal habit in the genomes of a hyperdiverse lineage of mushroom-forming fungi.</title>
        <authorList>
            <person name="Looney B."/>
            <person name="Miyauchi S."/>
            <person name="Morin E."/>
            <person name="Drula E."/>
            <person name="Courty P.E."/>
            <person name="Kohler A."/>
            <person name="Kuo A."/>
            <person name="LaButti K."/>
            <person name="Pangilinan J."/>
            <person name="Lipzen A."/>
            <person name="Riley R."/>
            <person name="Andreopoulos W."/>
            <person name="He G."/>
            <person name="Johnson J."/>
            <person name="Nolan M."/>
            <person name="Tritt A."/>
            <person name="Barry K.W."/>
            <person name="Grigoriev I.V."/>
            <person name="Nagy L.G."/>
            <person name="Hibbett D."/>
            <person name="Henrissat B."/>
            <person name="Matheny P.B."/>
            <person name="Labbe J."/>
            <person name="Martin F.M."/>
        </authorList>
    </citation>
    <scope>NUCLEOTIDE SEQUENCE</scope>
    <source>
        <strain evidence="3">BPL690</strain>
    </source>
</reference>
<dbReference type="SUPFAM" id="SSF52047">
    <property type="entry name" value="RNI-like"/>
    <property type="match status" value="1"/>
</dbReference>
<dbReference type="Pfam" id="PF12937">
    <property type="entry name" value="F-box-like"/>
    <property type="match status" value="1"/>
</dbReference>
<accession>A0AAD4LWQ2</accession>
<dbReference type="InterPro" id="IPR001810">
    <property type="entry name" value="F-box_dom"/>
</dbReference>
<feature type="region of interest" description="Disordered" evidence="1">
    <location>
        <begin position="422"/>
        <end position="443"/>
    </location>
</feature>
<proteinExistence type="predicted"/>
<dbReference type="AlphaFoldDB" id="A0AAD4LWQ2"/>
<evidence type="ECO:0000313" key="3">
    <source>
        <dbReference type="EMBL" id="KAI0291187.1"/>
    </source>
</evidence>
<keyword evidence="4" id="KW-1185">Reference proteome</keyword>
<dbReference type="EMBL" id="WTXG01000172">
    <property type="protein sequence ID" value="KAI0291187.1"/>
    <property type="molecule type" value="Genomic_DNA"/>
</dbReference>
<dbReference type="PROSITE" id="PS50181">
    <property type="entry name" value="FBOX"/>
    <property type="match status" value="1"/>
</dbReference>